<dbReference type="SMART" id="SM00369">
    <property type="entry name" value="LRR_TYP"/>
    <property type="match status" value="6"/>
</dbReference>
<dbReference type="Pfam" id="PF08263">
    <property type="entry name" value="LRRNT_2"/>
    <property type="match status" value="1"/>
</dbReference>
<evidence type="ECO:0000256" key="8">
    <source>
        <dbReference type="ARBA" id="ARBA00022679"/>
    </source>
</evidence>
<dbReference type="InterPro" id="IPR008266">
    <property type="entry name" value="Tyr_kinase_AS"/>
</dbReference>
<keyword evidence="14 22" id="KW-0067">ATP-binding</keyword>
<dbReference type="PROSITE" id="PS00107">
    <property type="entry name" value="PROTEIN_KINASE_ATP"/>
    <property type="match status" value="1"/>
</dbReference>
<comment type="subcellular location">
    <subcellularLocation>
        <location evidence="2">Membrane</location>
        <topology evidence="2">Single-pass type I membrane protein</topology>
    </subcellularLocation>
    <subcellularLocation>
        <location evidence="1">Secreted</location>
        <location evidence="1">Cell wall</location>
    </subcellularLocation>
</comment>
<gene>
    <name evidence="25" type="ORF">CIPAW_02G104500</name>
</gene>
<keyword evidence="5" id="KW-0723">Serine/threonine-protein kinase</keyword>
<keyword evidence="12 22" id="KW-0547">Nucleotide-binding</keyword>
<dbReference type="AlphaFoldDB" id="A0A8T1RAV1"/>
<evidence type="ECO:0000256" key="13">
    <source>
        <dbReference type="ARBA" id="ARBA00022777"/>
    </source>
</evidence>
<dbReference type="InterPro" id="IPR003591">
    <property type="entry name" value="Leu-rich_rpt_typical-subtyp"/>
</dbReference>
<evidence type="ECO:0000256" key="14">
    <source>
        <dbReference type="ARBA" id="ARBA00022840"/>
    </source>
</evidence>
<evidence type="ECO:0000256" key="19">
    <source>
        <dbReference type="ARBA" id="ARBA00038043"/>
    </source>
</evidence>
<evidence type="ECO:0000256" key="22">
    <source>
        <dbReference type="PROSITE-ProRule" id="PRU10141"/>
    </source>
</evidence>
<comment type="similarity">
    <text evidence="19">Belongs to the polygalacturonase-inhibiting protein family.</text>
</comment>
<keyword evidence="7" id="KW-0433">Leucine-rich repeat</keyword>
<dbReference type="EMBL" id="CM031810">
    <property type="protein sequence ID" value="KAG6664600.1"/>
    <property type="molecule type" value="Genomic_DNA"/>
</dbReference>
<dbReference type="GO" id="GO:0009653">
    <property type="term" value="P:anatomical structure morphogenesis"/>
    <property type="evidence" value="ECO:0007669"/>
    <property type="project" value="UniProtKB-ARBA"/>
</dbReference>
<evidence type="ECO:0000256" key="16">
    <source>
        <dbReference type="ARBA" id="ARBA00023136"/>
    </source>
</evidence>
<feature type="transmembrane region" description="Helical" evidence="23">
    <location>
        <begin position="20"/>
        <end position="41"/>
    </location>
</feature>
<dbReference type="InterPro" id="IPR017441">
    <property type="entry name" value="Protein_kinase_ATP_BS"/>
</dbReference>
<dbReference type="PROSITE" id="PS00109">
    <property type="entry name" value="PROTEIN_KINASE_TYR"/>
    <property type="match status" value="1"/>
</dbReference>
<evidence type="ECO:0000256" key="2">
    <source>
        <dbReference type="ARBA" id="ARBA00004479"/>
    </source>
</evidence>
<evidence type="ECO:0000256" key="10">
    <source>
        <dbReference type="ARBA" id="ARBA00022729"/>
    </source>
</evidence>
<dbReference type="FunFam" id="3.80.10.10:FF:000400">
    <property type="entry name" value="Nuclear pore complex protein NUP107"/>
    <property type="match status" value="1"/>
</dbReference>
<dbReference type="FunFam" id="3.30.200.20:FF:000309">
    <property type="entry name" value="Leucine-rich repeat receptor protein kinase MSP1"/>
    <property type="match status" value="1"/>
</dbReference>
<protein>
    <recommendedName>
        <fullName evidence="3">non-specific serine/threonine protein kinase</fullName>
        <ecNumber evidence="3">2.7.11.1</ecNumber>
    </recommendedName>
</protein>
<organism evidence="25 26">
    <name type="scientific">Carya illinoinensis</name>
    <name type="common">Pecan</name>
    <dbReference type="NCBI Taxonomy" id="32201"/>
    <lineage>
        <taxon>Eukaryota</taxon>
        <taxon>Viridiplantae</taxon>
        <taxon>Streptophyta</taxon>
        <taxon>Embryophyta</taxon>
        <taxon>Tracheophyta</taxon>
        <taxon>Spermatophyta</taxon>
        <taxon>Magnoliopsida</taxon>
        <taxon>eudicotyledons</taxon>
        <taxon>Gunneridae</taxon>
        <taxon>Pentapetalae</taxon>
        <taxon>rosids</taxon>
        <taxon>fabids</taxon>
        <taxon>Fagales</taxon>
        <taxon>Juglandaceae</taxon>
        <taxon>Carya</taxon>
    </lineage>
</organism>
<evidence type="ECO:0000256" key="18">
    <source>
        <dbReference type="ARBA" id="ARBA00023180"/>
    </source>
</evidence>
<proteinExistence type="inferred from homology"/>
<evidence type="ECO:0000256" key="4">
    <source>
        <dbReference type="ARBA" id="ARBA00022512"/>
    </source>
</evidence>
<dbReference type="InterPro" id="IPR051716">
    <property type="entry name" value="Plant_RL_S/T_kinase"/>
</dbReference>
<dbReference type="InterPro" id="IPR000719">
    <property type="entry name" value="Prot_kinase_dom"/>
</dbReference>
<dbReference type="PANTHER" id="PTHR48053:SF142">
    <property type="entry name" value="REPEAT RECEPTOR-LIKE PROTEIN KINASE FAMILY PROTEIN, PUTATIVE-RELATED"/>
    <property type="match status" value="1"/>
</dbReference>
<dbReference type="GO" id="GO:0016020">
    <property type="term" value="C:membrane"/>
    <property type="evidence" value="ECO:0007669"/>
    <property type="project" value="UniProtKB-SubCell"/>
</dbReference>
<dbReference type="Proteomes" id="UP000811609">
    <property type="component" value="Chromosome 2"/>
</dbReference>
<dbReference type="Pfam" id="PF13855">
    <property type="entry name" value="LRR_8"/>
    <property type="match status" value="2"/>
</dbReference>
<evidence type="ECO:0000256" key="12">
    <source>
        <dbReference type="ARBA" id="ARBA00022741"/>
    </source>
</evidence>
<dbReference type="InterPro" id="IPR013210">
    <property type="entry name" value="LRR_N_plant-typ"/>
</dbReference>
<dbReference type="GO" id="GO:0004674">
    <property type="term" value="F:protein serine/threonine kinase activity"/>
    <property type="evidence" value="ECO:0007669"/>
    <property type="project" value="UniProtKB-KW"/>
</dbReference>
<dbReference type="GO" id="GO:0099402">
    <property type="term" value="P:plant organ development"/>
    <property type="evidence" value="ECO:0007669"/>
    <property type="project" value="UniProtKB-ARBA"/>
</dbReference>
<evidence type="ECO:0000256" key="3">
    <source>
        <dbReference type="ARBA" id="ARBA00012513"/>
    </source>
</evidence>
<dbReference type="PANTHER" id="PTHR48053">
    <property type="entry name" value="LEUCINE RICH REPEAT FAMILY PROTEIN, EXPRESSED"/>
    <property type="match status" value="1"/>
</dbReference>
<evidence type="ECO:0000313" key="26">
    <source>
        <dbReference type="Proteomes" id="UP000811609"/>
    </source>
</evidence>
<evidence type="ECO:0000256" key="5">
    <source>
        <dbReference type="ARBA" id="ARBA00022527"/>
    </source>
</evidence>
<evidence type="ECO:0000313" key="25">
    <source>
        <dbReference type="EMBL" id="KAG6664600.1"/>
    </source>
</evidence>
<keyword evidence="11" id="KW-0677">Repeat</keyword>
<keyword evidence="9 23" id="KW-0812">Transmembrane</keyword>
<keyword evidence="18" id="KW-0325">Glycoprotein</keyword>
<keyword evidence="17" id="KW-0675">Receptor</keyword>
<dbReference type="Pfam" id="PF00069">
    <property type="entry name" value="Pkinase"/>
    <property type="match status" value="1"/>
</dbReference>
<evidence type="ECO:0000256" key="6">
    <source>
        <dbReference type="ARBA" id="ARBA00022553"/>
    </source>
</evidence>
<keyword evidence="26" id="KW-1185">Reference proteome</keyword>
<evidence type="ECO:0000256" key="15">
    <source>
        <dbReference type="ARBA" id="ARBA00022989"/>
    </source>
</evidence>
<dbReference type="InterPro" id="IPR055414">
    <property type="entry name" value="LRR_R13L4/SHOC2-like"/>
</dbReference>
<dbReference type="Pfam" id="PF23598">
    <property type="entry name" value="LRR_14"/>
    <property type="match status" value="1"/>
</dbReference>
<dbReference type="EC" id="2.7.11.1" evidence="3"/>
<keyword evidence="8" id="KW-0808">Transferase</keyword>
<dbReference type="PROSITE" id="PS50011">
    <property type="entry name" value="PROTEIN_KINASE_DOM"/>
    <property type="match status" value="1"/>
</dbReference>
<accession>A0A8T1RAV1</accession>
<keyword evidence="6" id="KW-0597">Phosphoprotein</keyword>
<evidence type="ECO:0000259" key="24">
    <source>
        <dbReference type="PROSITE" id="PS50011"/>
    </source>
</evidence>
<feature type="transmembrane region" description="Helical" evidence="23">
    <location>
        <begin position="649"/>
        <end position="671"/>
    </location>
</feature>
<comment type="catalytic activity">
    <reaction evidence="20">
        <text>L-threonyl-[protein] + ATP = O-phospho-L-threonyl-[protein] + ADP + H(+)</text>
        <dbReference type="Rhea" id="RHEA:46608"/>
        <dbReference type="Rhea" id="RHEA-COMP:11060"/>
        <dbReference type="Rhea" id="RHEA-COMP:11605"/>
        <dbReference type="ChEBI" id="CHEBI:15378"/>
        <dbReference type="ChEBI" id="CHEBI:30013"/>
        <dbReference type="ChEBI" id="CHEBI:30616"/>
        <dbReference type="ChEBI" id="CHEBI:61977"/>
        <dbReference type="ChEBI" id="CHEBI:456216"/>
        <dbReference type="EC" id="2.7.11.1"/>
    </reaction>
</comment>
<dbReference type="FunFam" id="3.80.10.10:FF:000221">
    <property type="entry name" value="Leucine-rich repeat receptor-like protein kinase PXL1"/>
    <property type="match status" value="1"/>
</dbReference>
<comment type="caution">
    <text evidence="25">The sequence shown here is derived from an EMBL/GenBank/DDBJ whole genome shotgun (WGS) entry which is preliminary data.</text>
</comment>
<evidence type="ECO:0000256" key="7">
    <source>
        <dbReference type="ARBA" id="ARBA00022614"/>
    </source>
</evidence>
<comment type="catalytic activity">
    <reaction evidence="21">
        <text>L-seryl-[protein] + ATP = O-phospho-L-seryl-[protein] + ADP + H(+)</text>
        <dbReference type="Rhea" id="RHEA:17989"/>
        <dbReference type="Rhea" id="RHEA-COMP:9863"/>
        <dbReference type="Rhea" id="RHEA-COMP:11604"/>
        <dbReference type="ChEBI" id="CHEBI:15378"/>
        <dbReference type="ChEBI" id="CHEBI:29999"/>
        <dbReference type="ChEBI" id="CHEBI:30616"/>
        <dbReference type="ChEBI" id="CHEBI:83421"/>
        <dbReference type="ChEBI" id="CHEBI:456216"/>
        <dbReference type="EC" id="2.7.11.1"/>
    </reaction>
</comment>
<keyword evidence="13" id="KW-0418">Kinase</keyword>
<evidence type="ECO:0000256" key="20">
    <source>
        <dbReference type="ARBA" id="ARBA00047899"/>
    </source>
</evidence>
<evidence type="ECO:0000256" key="11">
    <source>
        <dbReference type="ARBA" id="ARBA00022737"/>
    </source>
</evidence>
<keyword evidence="4" id="KW-0134">Cell wall</keyword>
<feature type="domain" description="Protein kinase" evidence="24">
    <location>
        <begin position="715"/>
        <end position="985"/>
    </location>
</feature>
<keyword evidence="4" id="KW-0964">Secreted</keyword>
<evidence type="ECO:0000256" key="17">
    <source>
        <dbReference type="ARBA" id="ARBA00023170"/>
    </source>
</evidence>
<keyword evidence="15 23" id="KW-1133">Transmembrane helix</keyword>
<evidence type="ECO:0000256" key="21">
    <source>
        <dbReference type="ARBA" id="ARBA00048679"/>
    </source>
</evidence>
<evidence type="ECO:0000256" key="23">
    <source>
        <dbReference type="SAM" id="Phobius"/>
    </source>
</evidence>
<dbReference type="InterPro" id="IPR001611">
    <property type="entry name" value="Leu-rich_rpt"/>
</dbReference>
<feature type="binding site" evidence="22">
    <location>
        <position position="744"/>
    </location>
    <ligand>
        <name>ATP</name>
        <dbReference type="ChEBI" id="CHEBI:30616"/>
    </ligand>
</feature>
<dbReference type="FunFam" id="3.80.10.10:FF:000095">
    <property type="entry name" value="LRR receptor-like serine/threonine-protein kinase GSO1"/>
    <property type="match status" value="1"/>
</dbReference>
<dbReference type="GO" id="GO:0005524">
    <property type="term" value="F:ATP binding"/>
    <property type="evidence" value="ECO:0007669"/>
    <property type="project" value="UniProtKB-UniRule"/>
</dbReference>
<keyword evidence="16 23" id="KW-0472">Membrane</keyword>
<sequence length="1013" mass="111983">MSVLQLKQPLSNMLIPFNFSSSSTHTIFIILISFFLVASALDSSSATPGKQQAEALLTWKNSLDKSTQMLLPSWTSLAPRNFTSSSYFFSSNAPCKWVGITCDEARTVTHINITNTGLRVTLQHLSFSSFPNLTRLELSNNFLYGTIPSHLRNLSKLTHLDMRLNNFSGNIPSEVCLLTSLQHLYLDGNQINGSIPRGIGMLSSLTELNLQKNNLIGPIPTSIGNLTKLIVLELDDNHLSGSITLEVGNLTELTILDLAVNQFSGNIPPVLGNLNNHTRLMLCANHLSGHIPPELGKLASLSGLCLFMNKLSGSIPREMNNLTSLLGFLVAENNLSGYLPQTICANGLLEHLAASGNNFVGPIPKSLGNCTNLIRFQVQRNQLKGDISEYFGRCPRLVYIDLSHNKLYGKLSINWGKSKNLTSLKISDNRISGTIPDDLYKASRLGYLDLSRNQFVGKIPKELGALKLLFTLKLNENKLSGSIPKEIGRLSELTQLNLAANNLSGSIPKQLAQCSKLSDLNLSMNRFWESITPQIGSIRSLMYLDLSQNLLTGELPRELGQLHYLEVLNLSHNYLSASIPSTFSEMLSLTWVDISYNRLEGPLPENKAFSKVPMRALEPNRGLCGNNTALKGCPSLTSKRPDGTISLRVVILVTVILFGALFLFYIIAAIYCACFQNMRKPDHEPRDAENETLFEIWSYDGKMAHHSIVEVTENFNPQYCIGEGGSANVYKAELPTSQVFAVKKFHQSEDGKVANRAFTSEITVLTEVRHRNIVKLYGFCSHARYSYLVYEYLEGGSLGKIISSEVKAMQFDWIKRVNVVRGVAKALSYLHHDCSPPIIHRDVSSNNILLDLEYEAHISDFGTARILKPNSSNWTSYAGTFGYSAPELAYTMESNEKCDVYSFGMVTLEVMMGRHPGSFISLLSSSSTTTTTQKITLKEVLDQRLAPPGGRVTEEVVTIAKLAFACLNARPQSRPSMQQISHKLSTRSPRAPLSEPLDAITLGKLFDITTLTP</sequence>
<keyword evidence="10" id="KW-0732">Signal</keyword>
<evidence type="ECO:0000256" key="9">
    <source>
        <dbReference type="ARBA" id="ARBA00022692"/>
    </source>
</evidence>
<dbReference type="Pfam" id="PF00560">
    <property type="entry name" value="LRR_1"/>
    <property type="match status" value="1"/>
</dbReference>
<dbReference type="FunFam" id="1.10.510.10:FF:000445">
    <property type="entry name" value="MDIS1-interacting receptor like kinase 2"/>
    <property type="match status" value="1"/>
</dbReference>
<name>A0A8T1RAV1_CARIL</name>
<reference evidence="25" key="1">
    <citation type="submission" date="2020-12" db="EMBL/GenBank/DDBJ databases">
        <title>WGS assembly of Carya illinoinensis cv. Pawnee.</title>
        <authorList>
            <person name="Platts A."/>
            <person name="Shu S."/>
            <person name="Wright S."/>
            <person name="Barry K."/>
            <person name="Edger P."/>
            <person name="Pires J.C."/>
            <person name="Schmutz J."/>
        </authorList>
    </citation>
    <scope>NUCLEOTIDE SEQUENCE</scope>
    <source>
        <tissue evidence="25">Leaf</tissue>
    </source>
</reference>
<evidence type="ECO:0000256" key="1">
    <source>
        <dbReference type="ARBA" id="ARBA00004191"/>
    </source>
</evidence>